<comment type="caution">
    <text evidence="7">The sequence shown here is derived from an EMBL/GenBank/DDBJ whole genome shotgun (WGS) entry which is preliminary data.</text>
</comment>
<dbReference type="AlphaFoldDB" id="A0A927FC53"/>
<evidence type="ECO:0000256" key="1">
    <source>
        <dbReference type="ARBA" id="ARBA00004240"/>
    </source>
</evidence>
<keyword evidence="3" id="KW-0328">Glycosyltransferase</keyword>
<evidence type="ECO:0000256" key="5">
    <source>
        <dbReference type="ARBA" id="ARBA00022824"/>
    </source>
</evidence>
<dbReference type="InterPro" id="IPR039042">
    <property type="entry name" value="Alg13-like"/>
</dbReference>
<gene>
    <name evidence="7" type="ORF">IEN85_16350</name>
</gene>
<dbReference type="PANTHER" id="PTHR12867">
    <property type="entry name" value="GLYCOSYL TRANSFERASE-RELATED"/>
    <property type="match status" value="1"/>
</dbReference>
<evidence type="ECO:0000256" key="3">
    <source>
        <dbReference type="ARBA" id="ARBA00022676"/>
    </source>
</evidence>
<reference evidence="7" key="1">
    <citation type="submission" date="2020-09" db="EMBL/GenBank/DDBJ databases">
        <title>Pelagicoccus enzymogenes sp. nov. with an EPS production, isolated from marine sediment.</title>
        <authorList>
            <person name="Feng X."/>
        </authorList>
    </citation>
    <scope>NUCLEOTIDE SEQUENCE</scope>
    <source>
        <strain evidence="7">NFK12</strain>
    </source>
</reference>
<sequence>MFVTVGTDLPFDRLVRTLDDWAPAHPEFEIFAQIGETSYRPQNIPYTHFIEPPEFKQRFQQSDLIVSHAGMGTILSSLSFQKPLLVMPRIAAKGEHRNEHQLATAKHLKELNKINVAPDEKELLRILESLQPHDPRLPITDPRSGCASNQPSLVGLPAKAPINAYAAKKLTSQLNTLINAD</sequence>
<organism evidence="7 8">
    <name type="scientific">Pelagicoccus enzymogenes</name>
    <dbReference type="NCBI Taxonomy" id="2773457"/>
    <lineage>
        <taxon>Bacteria</taxon>
        <taxon>Pseudomonadati</taxon>
        <taxon>Verrucomicrobiota</taxon>
        <taxon>Opitutia</taxon>
        <taxon>Puniceicoccales</taxon>
        <taxon>Pelagicoccaceae</taxon>
        <taxon>Pelagicoccus</taxon>
    </lineage>
</organism>
<dbReference type="PANTHER" id="PTHR12867:SF6">
    <property type="entry name" value="N-ACETYLGLUCOSAMINYLDIPHOSPHODOLICHOL N-ACETYLGLUCOSAMINYLTRANSFERASE"/>
    <property type="match status" value="1"/>
</dbReference>
<comment type="subcellular location">
    <subcellularLocation>
        <location evidence="1">Endoplasmic reticulum</location>
    </subcellularLocation>
</comment>
<evidence type="ECO:0000313" key="7">
    <source>
        <dbReference type="EMBL" id="MBD5781071.1"/>
    </source>
</evidence>
<accession>A0A927FC53</accession>
<evidence type="ECO:0000259" key="6">
    <source>
        <dbReference type="Pfam" id="PF04101"/>
    </source>
</evidence>
<comment type="similarity">
    <text evidence="2">Belongs to the glycosyltransferase 28 family.</text>
</comment>
<name>A0A927FC53_9BACT</name>
<dbReference type="EMBL" id="JACYFG010000039">
    <property type="protein sequence ID" value="MBD5781071.1"/>
    <property type="molecule type" value="Genomic_DNA"/>
</dbReference>
<dbReference type="Gene3D" id="3.40.50.2000">
    <property type="entry name" value="Glycogen Phosphorylase B"/>
    <property type="match status" value="1"/>
</dbReference>
<dbReference type="Proteomes" id="UP000622317">
    <property type="component" value="Unassembled WGS sequence"/>
</dbReference>
<proteinExistence type="inferred from homology"/>
<keyword evidence="5" id="KW-0256">Endoplasmic reticulum</keyword>
<keyword evidence="8" id="KW-1185">Reference proteome</keyword>
<feature type="domain" description="Glycosyl transferase family 28 C-terminal" evidence="6">
    <location>
        <begin position="2"/>
        <end position="112"/>
    </location>
</feature>
<dbReference type="InterPro" id="IPR007235">
    <property type="entry name" value="Glyco_trans_28_C"/>
</dbReference>
<evidence type="ECO:0000313" key="8">
    <source>
        <dbReference type="Proteomes" id="UP000622317"/>
    </source>
</evidence>
<dbReference type="GO" id="GO:0006488">
    <property type="term" value="P:dolichol-linked oligosaccharide biosynthetic process"/>
    <property type="evidence" value="ECO:0007669"/>
    <property type="project" value="InterPro"/>
</dbReference>
<evidence type="ECO:0000256" key="4">
    <source>
        <dbReference type="ARBA" id="ARBA00022679"/>
    </source>
</evidence>
<keyword evidence="4" id="KW-0808">Transferase</keyword>
<protein>
    <recommendedName>
        <fullName evidence="6">Glycosyl transferase family 28 C-terminal domain-containing protein</fullName>
    </recommendedName>
</protein>
<dbReference type="SUPFAM" id="SSF53756">
    <property type="entry name" value="UDP-Glycosyltransferase/glycogen phosphorylase"/>
    <property type="match status" value="1"/>
</dbReference>
<evidence type="ECO:0000256" key="2">
    <source>
        <dbReference type="ARBA" id="ARBA00006962"/>
    </source>
</evidence>
<dbReference type="Pfam" id="PF04101">
    <property type="entry name" value="Glyco_tran_28_C"/>
    <property type="match status" value="1"/>
</dbReference>
<dbReference type="GO" id="GO:0016758">
    <property type="term" value="F:hexosyltransferase activity"/>
    <property type="evidence" value="ECO:0007669"/>
    <property type="project" value="InterPro"/>
</dbReference>